<protein>
    <recommendedName>
        <fullName evidence="3">DUF1203 domain-containing protein</fullName>
    </recommendedName>
</protein>
<evidence type="ECO:0000313" key="2">
    <source>
        <dbReference type="Proteomes" id="UP000024816"/>
    </source>
</evidence>
<evidence type="ECO:0000313" key="1">
    <source>
        <dbReference type="EMBL" id="KCZ90960.1"/>
    </source>
</evidence>
<dbReference type="RefSeq" id="WP_035576904.1">
    <property type="nucleotide sequence ID" value="NZ_ARYJ01000001.1"/>
</dbReference>
<keyword evidence="2" id="KW-1185">Reference proteome</keyword>
<dbReference type="eggNOG" id="ENOG5032SY9">
    <property type="taxonomic scope" value="Bacteria"/>
</dbReference>
<dbReference type="Pfam" id="PF06718">
    <property type="entry name" value="DUF1203"/>
    <property type="match status" value="1"/>
</dbReference>
<sequence>MSFRIRALPAAPFAGLSGLDEAALSARLIKRLMVDTYPGYPCRVSLEDARPGETVHLLHYTHQEAETPFRASHAIYVRDGVASADLPPGEVPDMIRRRIISLRAFDADGMMVNAEVTDGIDVAACIGTLFRHPSTDYIHLHFAKQGCFAARVDRA</sequence>
<accession>A0A059FJX8</accession>
<dbReference type="EMBL" id="ARYJ01000001">
    <property type="protein sequence ID" value="KCZ90960.1"/>
    <property type="molecule type" value="Genomic_DNA"/>
</dbReference>
<evidence type="ECO:0008006" key="3">
    <source>
        <dbReference type="Google" id="ProtNLM"/>
    </source>
</evidence>
<dbReference type="STRING" id="1280952.HJA_00440"/>
<dbReference type="InterPro" id="IPR009593">
    <property type="entry name" value="DUF1203"/>
</dbReference>
<dbReference type="AlphaFoldDB" id="A0A059FJX8"/>
<dbReference type="OrthoDB" id="5953307at2"/>
<gene>
    <name evidence="1" type="ORF">HJA_00440</name>
</gene>
<comment type="caution">
    <text evidence="1">The sequence shown here is derived from an EMBL/GenBank/DDBJ whole genome shotgun (WGS) entry which is preliminary data.</text>
</comment>
<organism evidence="1 2">
    <name type="scientific">Hyphomonas jannaschiana VP2</name>
    <dbReference type="NCBI Taxonomy" id="1280952"/>
    <lineage>
        <taxon>Bacteria</taxon>
        <taxon>Pseudomonadati</taxon>
        <taxon>Pseudomonadota</taxon>
        <taxon>Alphaproteobacteria</taxon>
        <taxon>Hyphomonadales</taxon>
        <taxon>Hyphomonadaceae</taxon>
        <taxon>Hyphomonas</taxon>
    </lineage>
</organism>
<dbReference type="PATRIC" id="fig|1280952.3.peg.90"/>
<reference evidence="1 2" key="1">
    <citation type="journal article" date="2014" name="Antonie Van Leeuwenhoek">
        <title>Hyphomonas beringensis sp. nov. and Hyphomonas chukchiensis sp. nov., isolated from surface seawater of the Bering Sea and Chukchi Sea.</title>
        <authorList>
            <person name="Li C."/>
            <person name="Lai Q."/>
            <person name="Li G."/>
            <person name="Dong C."/>
            <person name="Wang J."/>
            <person name="Liao Y."/>
            <person name="Shao Z."/>
        </authorList>
    </citation>
    <scope>NUCLEOTIDE SEQUENCE [LARGE SCALE GENOMIC DNA]</scope>
    <source>
        <strain evidence="1 2">VP2</strain>
    </source>
</reference>
<dbReference type="Proteomes" id="UP000024816">
    <property type="component" value="Unassembled WGS sequence"/>
</dbReference>
<dbReference type="PIRSF" id="PIRSF034110">
    <property type="entry name" value="DUF1203"/>
    <property type="match status" value="1"/>
</dbReference>
<proteinExistence type="predicted"/>
<name>A0A059FJX8_9PROT</name>